<dbReference type="InterPro" id="IPR036390">
    <property type="entry name" value="WH_DNA-bd_sf"/>
</dbReference>
<organism evidence="2 3">
    <name type="scientific">Seriola lalandi dorsalis</name>
    <dbReference type="NCBI Taxonomy" id="1841481"/>
    <lineage>
        <taxon>Eukaryota</taxon>
        <taxon>Metazoa</taxon>
        <taxon>Chordata</taxon>
        <taxon>Craniata</taxon>
        <taxon>Vertebrata</taxon>
        <taxon>Euteleostomi</taxon>
        <taxon>Actinopterygii</taxon>
        <taxon>Neopterygii</taxon>
        <taxon>Teleostei</taxon>
        <taxon>Neoteleostei</taxon>
        <taxon>Acanthomorphata</taxon>
        <taxon>Carangaria</taxon>
        <taxon>Carangiformes</taxon>
        <taxon>Carangidae</taxon>
        <taxon>Seriola</taxon>
    </lineage>
</organism>
<dbReference type="InterPro" id="IPR023093">
    <property type="entry name" value="ScpA-like_C"/>
</dbReference>
<protein>
    <recommendedName>
        <fullName evidence="1">Rad21/Rec8-like protein C-terminal eukaryotic domain-containing protein</fullName>
    </recommendedName>
</protein>
<dbReference type="GeneTree" id="ENSGT00940000177392"/>
<dbReference type="InterPro" id="IPR006909">
    <property type="entry name" value="Rad21/Rec8_C_eu"/>
</dbReference>
<name>A0A3B4YPC5_SERLL</name>
<reference evidence="2" key="2">
    <citation type="submission" date="2025-09" db="UniProtKB">
        <authorList>
            <consortium name="Ensembl"/>
        </authorList>
    </citation>
    <scope>IDENTIFICATION</scope>
</reference>
<dbReference type="Gene3D" id="1.10.10.580">
    <property type="entry name" value="Structural maintenance of chromosome 1. Chain E"/>
    <property type="match status" value="1"/>
</dbReference>
<proteinExistence type="predicted"/>
<feature type="domain" description="Rad21/Rec8-like protein C-terminal eukaryotic" evidence="1">
    <location>
        <begin position="24"/>
        <end position="72"/>
    </location>
</feature>
<dbReference type="Pfam" id="PF04824">
    <property type="entry name" value="Rad21_Rec8"/>
    <property type="match status" value="1"/>
</dbReference>
<evidence type="ECO:0000259" key="1">
    <source>
        <dbReference type="Pfam" id="PF04824"/>
    </source>
</evidence>
<evidence type="ECO:0000313" key="2">
    <source>
        <dbReference type="Ensembl" id="ENSSLDP00000032390.1"/>
    </source>
</evidence>
<dbReference type="SUPFAM" id="SSF46785">
    <property type="entry name" value="Winged helix' DNA-binding domain"/>
    <property type="match status" value="1"/>
</dbReference>
<dbReference type="Ensembl" id="ENSSLDT00000033310.1">
    <property type="protein sequence ID" value="ENSSLDP00000032390.1"/>
    <property type="gene ID" value="ENSSLDG00000024876.1"/>
</dbReference>
<dbReference type="Proteomes" id="UP000261360">
    <property type="component" value="Unplaced"/>
</dbReference>
<sequence>MTQDCCHSGQGFKDEKAGTGLEMILKALCDGGNRSLAAATFFCLLVLKKQQALHLHQSSPYEDIFATPGPMFYNW</sequence>
<reference evidence="2" key="1">
    <citation type="submission" date="2025-08" db="UniProtKB">
        <authorList>
            <consortium name="Ensembl"/>
        </authorList>
    </citation>
    <scope>IDENTIFICATION</scope>
</reference>
<dbReference type="AlphaFoldDB" id="A0A3B4YPC5"/>
<evidence type="ECO:0000313" key="3">
    <source>
        <dbReference type="Proteomes" id="UP000261360"/>
    </source>
</evidence>
<accession>A0A3B4YPC5</accession>
<dbReference type="STRING" id="1841481.ENSSLDP00000032390"/>
<keyword evidence="3" id="KW-1185">Reference proteome</keyword>